<feature type="compositionally biased region" description="Basic and acidic residues" evidence="7">
    <location>
        <begin position="1181"/>
        <end position="1190"/>
    </location>
</feature>
<keyword evidence="6" id="KW-0539">Nucleus</keyword>
<dbReference type="RefSeq" id="XP_003709379.1">
    <property type="nucleotide sequence ID" value="XM_003709331.1"/>
</dbReference>
<dbReference type="InterPro" id="IPR056421">
    <property type="entry name" value="TPR_GEMI5"/>
</dbReference>
<feature type="compositionally biased region" description="Low complexity" evidence="7">
    <location>
        <begin position="1586"/>
        <end position="1598"/>
    </location>
</feature>
<dbReference type="FunFam" id="2.130.10.10:FF:000577">
    <property type="entry name" value="WD domain G-beta repeat protein"/>
    <property type="match status" value="1"/>
</dbReference>
<dbReference type="OMA" id="PFPGELQ"/>
<feature type="compositionally biased region" description="Polar residues" evidence="7">
    <location>
        <begin position="955"/>
        <end position="973"/>
    </location>
</feature>
<dbReference type="EMBL" id="CM001231">
    <property type="protein sequence ID" value="EHA56767.1"/>
    <property type="molecule type" value="Genomic_DNA"/>
</dbReference>
<evidence type="ECO:0000313" key="9">
    <source>
        <dbReference type="EMBL" id="EHA56767.1"/>
    </source>
</evidence>
<feature type="region of interest" description="Disordered" evidence="7">
    <location>
        <begin position="1534"/>
        <end position="1637"/>
    </location>
</feature>
<feature type="compositionally biased region" description="Basic and acidic residues" evidence="7">
    <location>
        <begin position="1373"/>
        <end position="1388"/>
    </location>
</feature>
<dbReference type="GO" id="GO:0045944">
    <property type="term" value="P:positive regulation of transcription by RNA polymerase II"/>
    <property type="evidence" value="ECO:0007669"/>
    <property type="project" value="TreeGrafter"/>
</dbReference>
<feature type="compositionally biased region" description="Polar residues" evidence="7">
    <location>
        <begin position="1431"/>
        <end position="1440"/>
    </location>
</feature>
<feature type="compositionally biased region" description="Polar residues" evidence="7">
    <location>
        <begin position="1389"/>
        <end position="1405"/>
    </location>
</feature>
<feature type="compositionally biased region" description="Basic and acidic residues" evidence="7">
    <location>
        <begin position="1250"/>
        <end position="1262"/>
    </location>
</feature>
<sequence length="1664" mass="181074">MSAPGQLARNRSVSSAQKSRGRVNQDYPAMQSRTQDRATVMRYFEPCAATASMFLYAQGSSVVCCHHDTLTIERRFSRHSEEIQLLAVDTQSETGAGRLVVSYDAGQTAIVWDLMSGDEVARFASYEHLTTAAWMRNGNVAFGNTQGNIILFEPQTSEHISSRTLDQIAVTSLAPSADCRTFAIGYQNGSLLIANLQPRFTILHNLTTSRGPSPIVNLAWHASSSRQKSDMLAVQTNDGDLRIWSVAKSYNNADPAKVVRILKKTENYLIGPNWMGWSKNGRIIQFSENETLSWDVRTKHVTQDSIPSLEHVRGLAVYGPGASLFTLGANNTVQQFDLNAPAMMVANVQHPANLLPPSPPVSIEEQEKAAAASNSESEISISIEPMTSESEEERMSPLARMIHSRDTASSGPGIFRPDSSQSSHSGTSEISSTSSQTPGRYQPSAHSRGLTENTYISAGSSMLSSAAPHSSRHRDRDSYSIGSLSSVSMASSSGRPSKHRPSRLRNEIPRSPEDSRVDDLFKFTRSRLSDIPYKMPAMADASRLTNDDLRRQMLSTIFGWNREVDDLIRDELSRHPNSSANRILLSKWLGDIEPDIIATSSANMTSSDWMLLALSGIGGQASQHKLGRAYVQRLLENGDVHAAATIMIGMGDQIDAIEIYVSHKRYMEALLLTCLFFPSVWERQAQILKKWGDWAVQHGQQQLAIRCLACIGKESSEPWTSPSAAQLSFGSLNAINSSIPEVLSPPLSPPGMNRGPQRSIAKASALKLITSFGDQGAKAKYFAGDDGQTPIAAGVTPIAESAISPGAFDPATAFIRPSQRSAFPTPSSARPSNQSFGRHRLPSIGEATGKGEQRRRTPGPSSPVLDRDGKGHLRGPSYDYSNNNLNEAEAIGRAATASPMMMRDSHRRREPPPPSPSPASMAMLMDHQGGRTSRNGPRNRIPQGIDLQLQPIEPPNQSSDVTSPEQSVASSTRFHWPSRRRGPGSVASSVTSATSSVAKAHRARGYGHPGKTLDDYIHSMDNTAGRRATSRGRGRDSSKTRKSKSREASLDHDQRGRETSRGYTPRAGKRSPRSPVPMSPEELINLSTPKTNDARRGGDGSVIEIATDQPSTVRKLSSSQIRHASRTRANGGSRPSSRGRRTASPERIGRERSSGRNASPPSPVPMSAIPRDFSGSEEENDYMRAIEAKERFRKKNTRSSSRGFRNASPGSASHRLMSDRRPSKESAGFGEAEDAVSSLRRIKDERQLKKEAAARELEERRKSLARRPAAPPIPHPDELSPIVTRGPAFFESALPSTAFVPPRDLPTRSRTVEPGESRSMYANRQPLIGLPATPKAMRLILEPETGGVPGVPEIPVTFAQRASPTQSNASPRHSPEKSEAVARADSEQTKAPQENLLTLLPSTVYSPPVRPPISRCMSAPPEEPLAPKTFKPSQQSSSRQANDRKMSTPDVSSDLRQAGNMRTIDDMLANNTQRPTHESQGMPPPPPPPPVLKELQHLAIPPPPPPAPLSFSQKSQQPQVYGGRTAGMIEIVMDNDDQIPPPPPPPPPMTMSAPPVPVAIPVSEATVPILSPPAPPTPKSNHQRGRSSIDNSISSRISRVTDRVRSASRSRTNSSMLSRKSPELANQTSPYESIGPPVSFSARAVAQVQQQQRTQTGLQPSEMF</sequence>
<reference evidence="9 10" key="1">
    <citation type="journal article" date="2005" name="Nature">
        <title>The genome sequence of the rice blast fungus Magnaporthe grisea.</title>
        <authorList>
            <person name="Dean R.A."/>
            <person name="Talbot N.J."/>
            <person name="Ebbole D.J."/>
            <person name="Farman M.L."/>
            <person name="Mitchell T.K."/>
            <person name="Orbach M.J."/>
            <person name="Thon M."/>
            <person name="Kulkarni R."/>
            <person name="Xu J.R."/>
            <person name="Pan H."/>
            <person name="Read N.D."/>
            <person name="Lee Y.H."/>
            <person name="Carbone I."/>
            <person name="Brown D."/>
            <person name="Oh Y.Y."/>
            <person name="Donofrio N."/>
            <person name="Jeong J.S."/>
            <person name="Soanes D.M."/>
            <person name="Djonovic S."/>
            <person name="Kolomiets E."/>
            <person name="Rehmeyer C."/>
            <person name="Li W."/>
            <person name="Harding M."/>
            <person name="Kim S."/>
            <person name="Lebrun M.H."/>
            <person name="Bohnert H."/>
            <person name="Coughlan S."/>
            <person name="Butler J."/>
            <person name="Calvo S."/>
            <person name="Ma L.J."/>
            <person name="Nicol R."/>
            <person name="Purcell S."/>
            <person name="Nusbaum C."/>
            <person name="Galagan J.E."/>
            <person name="Birren B.W."/>
        </authorList>
    </citation>
    <scope>NUCLEOTIDE SEQUENCE [LARGE SCALE GENOMIC DNA]</scope>
    <source>
        <strain evidence="10">70-15 / ATCC MYA-4617 / FGSC 8958</strain>
    </source>
</reference>
<keyword evidence="4" id="KW-0805">Transcription regulation</keyword>
<dbReference type="GO" id="GO:0005634">
    <property type="term" value="C:nucleus"/>
    <property type="evidence" value="ECO:0007669"/>
    <property type="project" value="UniProtKB-SubCell"/>
</dbReference>
<dbReference type="KEGG" id="mgr:MGG_06673"/>
<feature type="compositionally biased region" description="Basic and acidic residues" evidence="7">
    <location>
        <begin position="504"/>
        <end position="514"/>
    </location>
</feature>
<feature type="compositionally biased region" description="Polar residues" evidence="7">
    <location>
        <begin position="1607"/>
        <end position="1631"/>
    </location>
</feature>
<dbReference type="GeneID" id="2684846"/>
<feature type="compositionally biased region" description="Polar residues" evidence="7">
    <location>
        <begin position="1198"/>
        <end position="1211"/>
    </location>
</feature>
<dbReference type="InterPro" id="IPR015943">
    <property type="entry name" value="WD40/YVTN_repeat-like_dom_sf"/>
</dbReference>
<feature type="compositionally biased region" description="Polar residues" evidence="7">
    <location>
        <begin position="1108"/>
        <end position="1130"/>
    </location>
</feature>
<dbReference type="InParanoid" id="G4MKS7"/>
<evidence type="ECO:0000256" key="7">
    <source>
        <dbReference type="SAM" id="MobiDB-lite"/>
    </source>
</evidence>
<feature type="compositionally biased region" description="Low complexity" evidence="7">
    <location>
        <begin position="369"/>
        <end position="388"/>
    </location>
</feature>
<dbReference type="SUPFAM" id="SSF50978">
    <property type="entry name" value="WD40 repeat-like"/>
    <property type="match status" value="1"/>
</dbReference>
<dbReference type="GO" id="GO:0003723">
    <property type="term" value="F:RNA binding"/>
    <property type="evidence" value="ECO:0007669"/>
    <property type="project" value="UniProtKB-KW"/>
</dbReference>
<dbReference type="PANTHER" id="PTHR15528">
    <property type="entry name" value="PEROXISOME PROLIFERATOR ACTIVATED RECEPTOR GAMMA COACTIVATOR 1 PGC-1 -RELATED"/>
    <property type="match status" value="1"/>
</dbReference>
<evidence type="ECO:0000256" key="3">
    <source>
        <dbReference type="ARBA" id="ARBA00022884"/>
    </source>
</evidence>
<reference key="2">
    <citation type="submission" date="2011-05" db="EMBL/GenBank/DDBJ databases">
        <title>The Genome Sequence of Magnaporthe oryzae 70-15.</title>
        <authorList>
            <consortium name="The Broad Institute Genome Sequencing Platform"/>
            <person name="Ma L.-J."/>
            <person name="Dead R."/>
            <person name="Young S.K."/>
            <person name="Zeng Q."/>
            <person name="Gargeya S."/>
            <person name="Fitzgerald M."/>
            <person name="Haas B."/>
            <person name="Abouelleil A."/>
            <person name="Alvarado L."/>
            <person name="Arachchi H.M."/>
            <person name="Berlin A."/>
            <person name="Brown A."/>
            <person name="Chapman S.B."/>
            <person name="Chen Z."/>
            <person name="Dunbar C."/>
            <person name="Freedman E."/>
            <person name="Gearin G."/>
            <person name="Gellesch M."/>
            <person name="Goldberg J."/>
            <person name="Griggs A."/>
            <person name="Gujja S."/>
            <person name="Heiman D."/>
            <person name="Howarth C."/>
            <person name="Larson L."/>
            <person name="Lui A."/>
            <person name="MacDonald P.J.P."/>
            <person name="Mehta T."/>
            <person name="Montmayeur A."/>
            <person name="Murphy C."/>
            <person name="Neiman D."/>
            <person name="Pearson M."/>
            <person name="Priest M."/>
            <person name="Roberts A."/>
            <person name="Saif S."/>
            <person name="Shea T."/>
            <person name="Shenoy N."/>
            <person name="Sisk P."/>
            <person name="Stolte C."/>
            <person name="Sykes S."/>
            <person name="Yandava C."/>
            <person name="Wortman J."/>
            <person name="Nusbaum C."/>
            <person name="Birren B."/>
        </authorList>
    </citation>
    <scope>NUCLEOTIDE SEQUENCE</scope>
    <source>
        <strain>70-15</strain>
    </source>
</reference>
<feature type="compositionally biased region" description="Polar residues" evidence="7">
    <location>
        <begin position="1510"/>
        <end position="1519"/>
    </location>
</feature>
<keyword evidence="5" id="KW-0804">Transcription</keyword>
<feature type="region of interest" description="Disordered" evidence="7">
    <location>
        <begin position="356"/>
        <end position="449"/>
    </location>
</feature>
<feature type="compositionally biased region" description="Polar residues" evidence="7">
    <location>
        <begin position="9"/>
        <end position="18"/>
    </location>
</feature>
<feature type="region of interest" description="Disordered" evidence="7">
    <location>
        <begin position="484"/>
        <end position="514"/>
    </location>
</feature>
<accession>G4MKS7</accession>
<feature type="compositionally biased region" description="Polar residues" evidence="7">
    <location>
        <begin position="819"/>
        <end position="836"/>
    </location>
</feature>
<feature type="compositionally biased region" description="Pro residues" evidence="7">
    <location>
        <begin position="1539"/>
        <end position="1558"/>
    </location>
</feature>
<dbReference type="GO" id="GO:0003712">
    <property type="term" value="F:transcription coregulator activity"/>
    <property type="evidence" value="ECO:0007669"/>
    <property type="project" value="InterPro"/>
</dbReference>
<dbReference type="Pfam" id="PF23774">
    <property type="entry name" value="TPR_GEMI5"/>
    <property type="match status" value="1"/>
</dbReference>
<feature type="region of interest" description="Disordered" evidence="7">
    <location>
        <begin position="1250"/>
        <end position="1283"/>
    </location>
</feature>
<dbReference type="SMR" id="G4MKS7"/>
<keyword evidence="10" id="KW-1185">Reference proteome</keyword>
<evidence type="ECO:0000256" key="4">
    <source>
        <dbReference type="ARBA" id="ARBA00023015"/>
    </source>
</evidence>
<evidence type="ECO:0000256" key="2">
    <source>
        <dbReference type="ARBA" id="ARBA00022553"/>
    </source>
</evidence>
<comment type="subcellular location">
    <subcellularLocation>
        <location evidence="1">Nucleus</location>
    </subcellularLocation>
</comment>
<dbReference type="InterPro" id="IPR034605">
    <property type="entry name" value="PGC-1"/>
</dbReference>
<feature type="compositionally biased region" description="Pro residues" evidence="7">
    <location>
        <begin position="1482"/>
        <end position="1491"/>
    </location>
</feature>
<feature type="region of interest" description="Disordered" evidence="7">
    <location>
        <begin position="819"/>
        <end position="1237"/>
    </location>
</feature>
<feature type="region of interest" description="Disordered" evidence="7">
    <location>
        <begin position="1"/>
        <end position="33"/>
    </location>
</feature>
<gene>
    <name evidence="9" type="ORF">MGG_06673</name>
</gene>
<dbReference type="VEuPathDB" id="FungiDB:MGG_06673"/>
<feature type="domain" description="Gem-associated protein 5 TPR" evidence="8">
    <location>
        <begin position="557"/>
        <end position="713"/>
    </location>
</feature>
<dbReference type="eggNOG" id="ENOG502QVI0">
    <property type="taxonomic scope" value="Eukaryota"/>
</dbReference>
<feature type="region of interest" description="Disordered" evidence="7">
    <location>
        <begin position="1360"/>
        <end position="1520"/>
    </location>
</feature>
<evidence type="ECO:0000313" key="10">
    <source>
        <dbReference type="Proteomes" id="UP000009058"/>
    </source>
</evidence>
<organism evidence="9 10">
    <name type="scientific">Pyricularia oryzae (strain 70-15 / ATCC MYA-4617 / FGSC 8958)</name>
    <name type="common">Rice blast fungus</name>
    <name type="synonym">Magnaporthe oryzae</name>
    <dbReference type="NCBI Taxonomy" id="242507"/>
    <lineage>
        <taxon>Eukaryota</taxon>
        <taxon>Fungi</taxon>
        <taxon>Dikarya</taxon>
        <taxon>Ascomycota</taxon>
        <taxon>Pezizomycotina</taxon>
        <taxon>Sordariomycetes</taxon>
        <taxon>Sordariomycetidae</taxon>
        <taxon>Magnaporthales</taxon>
        <taxon>Pyriculariaceae</taxon>
        <taxon>Pyricularia</taxon>
    </lineage>
</organism>
<keyword evidence="2" id="KW-0597">Phosphoprotein</keyword>
<feature type="compositionally biased region" description="Low complexity" evidence="7">
    <location>
        <begin position="1645"/>
        <end position="1656"/>
    </location>
</feature>
<evidence type="ECO:0000256" key="5">
    <source>
        <dbReference type="ARBA" id="ARBA00023163"/>
    </source>
</evidence>
<dbReference type="HOGENOM" id="CLU_000799_1_1_1"/>
<dbReference type="STRING" id="242507.G4MKS7"/>
<feature type="region of interest" description="Disordered" evidence="7">
    <location>
        <begin position="1645"/>
        <end position="1664"/>
    </location>
</feature>
<dbReference type="PANTHER" id="PTHR15528:SF11">
    <property type="entry name" value="FI18188P1"/>
    <property type="match status" value="1"/>
</dbReference>
<evidence type="ECO:0000259" key="8">
    <source>
        <dbReference type="Pfam" id="PF23774"/>
    </source>
</evidence>
<protein>
    <recommendedName>
        <fullName evidence="8">Gem-associated protein 5 TPR domain-containing protein</fullName>
    </recommendedName>
</protein>
<feature type="compositionally biased region" description="Basic and acidic residues" evidence="7">
    <location>
        <begin position="1305"/>
        <end position="1316"/>
    </location>
</feature>
<dbReference type="Gene3D" id="2.130.10.10">
    <property type="entry name" value="YVTN repeat-like/Quinoprotein amine dehydrogenase"/>
    <property type="match status" value="1"/>
</dbReference>
<feature type="compositionally biased region" description="Low complexity" evidence="7">
    <location>
        <begin position="985"/>
        <end position="998"/>
    </location>
</feature>
<keyword evidence="3" id="KW-0694">RNA-binding</keyword>
<evidence type="ECO:0000256" key="1">
    <source>
        <dbReference type="ARBA" id="ARBA00004123"/>
    </source>
</evidence>
<proteinExistence type="predicted"/>
<feature type="compositionally biased region" description="Polar residues" evidence="7">
    <location>
        <begin position="1360"/>
        <end position="1371"/>
    </location>
</feature>
<feature type="compositionally biased region" description="Low complexity" evidence="7">
    <location>
        <begin position="419"/>
        <end position="437"/>
    </location>
</feature>
<feature type="compositionally biased region" description="Basic and acidic residues" evidence="7">
    <location>
        <begin position="1033"/>
        <end position="1060"/>
    </location>
</feature>
<feature type="compositionally biased region" description="Low complexity" evidence="7">
    <location>
        <begin position="484"/>
        <end position="495"/>
    </location>
</feature>
<dbReference type="InterPro" id="IPR036322">
    <property type="entry name" value="WD40_repeat_dom_sf"/>
</dbReference>
<dbReference type="OrthoDB" id="7326421at2759"/>
<feature type="region of interest" description="Disordered" evidence="7">
    <location>
        <begin position="1295"/>
        <end position="1327"/>
    </location>
</feature>
<name>G4MKS7_PYRO7</name>
<dbReference type="Proteomes" id="UP000009058">
    <property type="component" value="Chromosome 1"/>
</dbReference>
<feature type="compositionally biased region" description="Basic and acidic residues" evidence="7">
    <location>
        <begin position="1143"/>
        <end position="1154"/>
    </location>
</feature>
<evidence type="ECO:0000256" key="6">
    <source>
        <dbReference type="ARBA" id="ARBA00023242"/>
    </source>
</evidence>